<dbReference type="AlphaFoldDB" id="A0A975PNK2"/>
<keyword evidence="1" id="KW-0732">Signal</keyword>
<feature type="signal peptide" evidence="1">
    <location>
        <begin position="1"/>
        <end position="23"/>
    </location>
</feature>
<feature type="chain" id="PRO_5037563111" description="SH3 domain-containing protein" evidence="1">
    <location>
        <begin position="24"/>
        <end position="206"/>
    </location>
</feature>
<name>A0A975PNK2_9RHOB</name>
<sequence>MRMRNRFLALVLGGMLAAGTAQACAFHGYTPNPTLVDVLLSTEQVAIVKRSAADPRGYDPVATLVGPELTDVPLGVGPEAAIRLKAQPGANVLIARDGSYGPWVEIAVMDDRYQSMVEDVMARQSDWQLGEERARLAFFAQRLTDPNADIRYLALRELDRAPYGMLKQLDLPPMPDLRADIEGGIRRLFRSAFCWLACRGIVALRR</sequence>
<proteinExistence type="predicted"/>
<dbReference type="RefSeq" id="WP_212706032.1">
    <property type="nucleotide sequence ID" value="NZ_CP073581.1"/>
</dbReference>
<keyword evidence="3" id="KW-1185">Reference proteome</keyword>
<reference evidence="2" key="1">
    <citation type="submission" date="2021-04" db="EMBL/GenBank/DDBJ databases">
        <title>Complete genome sequence for Sulfitobacter sp. strain JK7-1.</title>
        <authorList>
            <person name="Park S.-J."/>
        </authorList>
    </citation>
    <scope>NUCLEOTIDE SEQUENCE</scope>
    <source>
        <strain evidence="2">JK7-1</strain>
    </source>
</reference>
<dbReference type="Proteomes" id="UP000683291">
    <property type="component" value="Chromosome 1"/>
</dbReference>
<dbReference type="KEGG" id="sual:KDD17_07865"/>
<accession>A0A975PNK2</accession>
<gene>
    <name evidence="2" type="ORF">KDD17_07865</name>
</gene>
<protein>
    <recommendedName>
        <fullName evidence="4">SH3 domain-containing protein</fullName>
    </recommendedName>
</protein>
<evidence type="ECO:0008006" key="4">
    <source>
        <dbReference type="Google" id="ProtNLM"/>
    </source>
</evidence>
<evidence type="ECO:0000256" key="1">
    <source>
        <dbReference type="SAM" id="SignalP"/>
    </source>
</evidence>
<organism evidence="2 3">
    <name type="scientific">Sulfitobacter albidus</name>
    <dbReference type="NCBI Taxonomy" id="2829501"/>
    <lineage>
        <taxon>Bacteria</taxon>
        <taxon>Pseudomonadati</taxon>
        <taxon>Pseudomonadota</taxon>
        <taxon>Alphaproteobacteria</taxon>
        <taxon>Rhodobacterales</taxon>
        <taxon>Roseobacteraceae</taxon>
        <taxon>Sulfitobacter</taxon>
    </lineage>
</organism>
<evidence type="ECO:0000313" key="2">
    <source>
        <dbReference type="EMBL" id="QUJ77839.1"/>
    </source>
</evidence>
<dbReference type="PROSITE" id="PS51257">
    <property type="entry name" value="PROKAR_LIPOPROTEIN"/>
    <property type="match status" value="1"/>
</dbReference>
<dbReference type="EMBL" id="CP073581">
    <property type="protein sequence ID" value="QUJ77839.1"/>
    <property type="molecule type" value="Genomic_DNA"/>
</dbReference>
<evidence type="ECO:0000313" key="3">
    <source>
        <dbReference type="Proteomes" id="UP000683291"/>
    </source>
</evidence>